<evidence type="ECO:0000256" key="2">
    <source>
        <dbReference type="ARBA" id="ARBA00022481"/>
    </source>
</evidence>
<evidence type="ECO:0000256" key="4">
    <source>
        <dbReference type="ARBA" id="ARBA00022989"/>
    </source>
</evidence>
<dbReference type="GO" id="GO:0015628">
    <property type="term" value="P:protein secretion by the type II secretion system"/>
    <property type="evidence" value="ECO:0007669"/>
    <property type="project" value="InterPro"/>
</dbReference>
<dbReference type="PANTHER" id="PTHR30093">
    <property type="entry name" value="GENERAL SECRETION PATHWAY PROTEIN G"/>
    <property type="match status" value="1"/>
</dbReference>
<dbReference type="PRINTS" id="PR00813">
    <property type="entry name" value="BCTERIALGSPG"/>
</dbReference>
<dbReference type="InterPro" id="IPR045584">
    <property type="entry name" value="Pilin-like"/>
</dbReference>
<dbReference type="GO" id="GO:0015627">
    <property type="term" value="C:type II protein secretion system complex"/>
    <property type="evidence" value="ECO:0007669"/>
    <property type="project" value="InterPro"/>
</dbReference>
<keyword evidence="5 6" id="KW-0472">Membrane</keyword>
<accession>K2GZ36</accession>
<dbReference type="PROSITE" id="PS00409">
    <property type="entry name" value="PROKAR_NTER_METHYL"/>
    <property type="match status" value="1"/>
</dbReference>
<evidence type="ECO:0000256" key="5">
    <source>
        <dbReference type="ARBA" id="ARBA00023136"/>
    </source>
</evidence>
<proteinExistence type="predicted"/>
<keyword evidence="3 6" id="KW-0812">Transmembrane</keyword>
<comment type="subcellular location">
    <subcellularLocation>
        <location evidence="1">Membrane</location>
        <topology evidence="1">Single-pass membrane protein</topology>
    </subcellularLocation>
</comment>
<dbReference type="AlphaFoldDB" id="K2GZ36"/>
<dbReference type="GO" id="GO:0016020">
    <property type="term" value="C:membrane"/>
    <property type="evidence" value="ECO:0007669"/>
    <property type="project" value="UniProtKB-SubCell"/>
</dbReference>
<reference evidence="7" key="1">
    <citation type="journal article" date="2012" name="Science">
        <title>Fermentation, hydrogen, and sulfur metabolism in multiple uncultivated bacterial phyla.</title>
        <authorList>
            <person name="Wrighton K.C."/>
            <person name="Thomas B.C."/>
            <person name="Sharon I."/>
            <person name="Miller C.S."/>
            <person name="Castelle C.J."/>
            <person name="VerBerkmoes N.C."/>
            <person name="Wilkins M.J."/>
            <person name="Hettich R.L."/>
            <person name="Lipton M.S."/>
            <person name="Williams K.H."/>
            <person name="Long P.E."/>
            <person name="Banfield J.F."/>
        </authorList>
    </citation>
    <scope>NUCLEOTIDE SEQUENCE [LARGE SCALE GENOMIC DNA]</scope>
</reference>
<dbReference type="EMBL" id="AMFJ01000299">
    <property type="protein sequence ID" value="EKE28730.1"/>
    <property type="molecule type" value="Genomic_DNA"/>
</dbReference>
<dbReference type="InterPro" id="IPR012902">
    <property type="entry name" value="N_methyl_site"/>
</dbReference>
<dbReference type="Pfam" id="PF07963">
    <property type="entry name" value="N_methyl"/>
    <property type="match status" value="1"/>
</dbReference>
<dbReference type="PANTHER" id="PTHR30093:SF44">
    <property type="entry name" value="TYPE II SECRETION SYSTEM CORE PROTEIN G"/>
    <property type="match status" value="1"/>
</dbReference>
<sequence length="208" mass="23330">MITHIKKGFTLIELLVVITIIGILATGATTVYTSQIQKARDTTRINDVKALQAAVEQFYQDVSEYPSTDTTSAKGKYMTWVITYMPKLPRDPKSGEVCNKGTLTAATWCDYIYAVAHDSNGIEFWEYKISTAFENDWNITGKAAKDWGLATELNRYEIWLDIGTDKSTLCNRTAKMTVTAWISVISTTNCVAGITNSNWLWSLLVSWN</sequence>
<comment type="caution">
    <text evidence="7">The sequence shown here is derived from an EMBL/GenBank/DDBJ whole genome shotgun (WGS) entry which is preliminary data.</text>
</comment>
<feature type="transmembrane region" description="Helical" evidence="6">
    <location>
        <begin position="12"/>
        <end position="32"/>
    </location>
</feature>
<evidence type="ECO:0008006" key="8">
    <source>
        <dbReference type="Google" id="ProtNLM"/>
    </source>
</evidence>
<gene>
    <name evidence="7" type="ORF">ACD_3C00025G0019</name>
</gene>
<protein>
    <recommendedName>
        <fullName evidence="8">Type II secretion system protein GspG C-terminal domain-containing protein</fullName>
    </recommendedName>
</protein>
<organism evidence="7">
    <name type="scientific">uncultured bacterium</name>
    <name type="common">gcode 4</name>
    <dbReference type="NCBI Taxonomy" id="1234023"/>
    <lineage>
        <taxon>Bacteria</taxon>
        <taxon>environmental samples</taxon>
    </lineage>
</organism>
<evidence type="ECO:0000256" key="1">
    <source>
        <dbReference type="ARBA" id="ARBA00004167"/>
    </source>
</evidence>
<keyword evidence="4 6" id="KW-1133">Transmembrane helix</keyword>
<name>K2GZ36_9BACT</name>
<evidence type="ECO:0000256" key="6">
    <source>
        <dbReference type="SAM" id="Phobius"/>
    </source>
</evidence>
<dbReference type="Gene3D" id="3.30.700.10">
    <property type="entry name" value="Glycoprotein, Type 4 Pilin"/>
    <property type="match status" value="1"/>
</dbReference>
<evidence type="ECO:0000256" key="3">
    <source>
        <dbReference type="ARBA" id="ARBA00022692"/>
    </source>
</evidence>
<dbReference type="InterPro" id="IPR000983">
    <property type="entry name" value="Bac_GSPG_pilin"/>
</dbReference>
<dbReference type="NCBIfam" id="TIGR02532">
    <property type="entry name" value="IV_pilin_GFxxxE"/>
    <property type="match status" value="1"/>
</dbReference>
<dbReference type="SUPFAM" id="SSF54523">
    <property type="entry name" value="Pili subunits"/>
    <property type="match status" value="1"/>
</dbReference>
<keyword evidence="2" id="KW-0488">Methylation</keyword>
<evidence type="ECO:0000313" key="7">
    <source>
        <dbReference type="EMBL" id="EKE28730.1"/>
    </source>
</evidence>